<evidence type="ECO:0000313" key="3">
    <source>
        <dbReference type="Proteomes" id="UP001257909"/>
    </source>
</evidence>
<feature type="coiled-coil region" evidence="1">
    <location>
        <begin position="163"/>
        <end position="190"/>
    </location>
</feature>
<dbReference type="RefSeq" id="WP_310274470.1">
    <property type="nucleotide sequence ID" value="NZ_JAVDWR010000001.1"/>
</dbReference>
<evidence type="ECO:0000313" key="2">
    <source>
        <dbReference type="EMBL" id="MDR7119711.1"/>
    </source>
</evidence>
<organism evidence="2 3">
    <name type="scientific">Rheinheimera soli</name>
    <dbReference type="NCBI Taxonomy" id="443616"/>
    <lineage>
        <taxon>Bacteria</taxon>
        <taxon>Pseudomonadati</taxon>
        <taxon>Pseudomonadota</taxon>
        <taxon>Gammaproteobacteria</taxon>
        <taxon>Chromatiales</taxon>
        <taxon>Chromatiaceae</taxon>
        <taxon>Rheinheimera</taxon>
    </lineage>
</organism>
<reference evidence="2 3" key="1">
    <citation type="submission" date="2023-07" db="EMBL/GenBank/DDBJ databases">
        <title>Sorghum-associated microbial communities from plants grown in Nebraska, USA.</title>
        <authorList>
            <person name="Schachtman D."/>
        </authorList>
    </citation>
    <scope>NUCLEOTIDE SEQUENCE [LARGE SCALE GENOMIC DNA]</scope>
    <source>
        <strain evidence="2 3">4138</strain>
    </source>
</reference>
<protein>
    <submittedName>
        <fullName evidence="2">Uncharacterized protein</fullName>
    </submittedName>
</protein>
<keyword evidence="1" id="KW-0175">Coiled coil</keyword>
<dbReference type="EMBL" id="JAVDWR010000001">
    <property type="protein sequence ID" value="MDR7119711.1"/>
    <property type="molecule type" value="Genomic_DNA"/>
</dbReference>
<keyword evidence="3" id="KW-1185">Reference proteome</keyword>
<evidence type="ECO:0000256" key="1">
    <source>
        <dbReference type="SAM" id="Coils"/>
    </source>
</evidence>
<dbReference type="Proteomes" id="UP001257909">
    <property type="component" value="Unassembled WGS sequence"/>
</dbReference>
<accession>A0ABU1VVF9</accession>
<gene>
    <name evidence="2" type="ORF">J2W69_000626</name>
</gene>
<sequence>MKSADVKAAIRKRWSGQEWAVFFEVADGTGGSKRRYADAVAMNLWPSRGLEVHGFEIKVSRSDWLSELKKPEKSAAIQQYCDRWWIITPAGIIKPGELPPTWGQYQVSESGQITQVVAAPALQPMPVDRAFVAALLRRAGAVDQDEVYSIVQKQVQDQTDQIRKSANYEVERLTEQYQKLREKLDTINKMTGIDLTRFTPEPEVASCINLVMKLGVFRTYGTLQQLLEQSQKFTQEVQTALLGMQPKESDLAGELTDLFKKTGAA</sequence>
<name>A0ABU1VVF9_9GAMM</name>
<comment type="caution">
    <text evidence="2">The sequence shown here is derived from an EMBL/GenBank/DDBJ whole genome shotgun (WGS) entry which is preliminary data.</text>
</comment>
<proteinExistence type="predicted"/>